<accession>A0AAN0IGA8</accession>
<proteinExistence type="predicted"/>
<feature type="domain" description="Macro" evidence="2">
    <location>
        <begin position="33"/>
        <end position="271"/>
    </location>
</feature>
<gene>
    <name evidence="3" type="primary">100640713</name>
</gene>
<dbReference type="PROSITE" id="PS51154">
    <property type="entry name" value="MACRO"/>
    <property type="match status" value="1"/>
</dbReference>
<evidence type="ECO:0000313" key="4">
    <source>
        <dbReference type="Proteomes" id="UP000007879"/>
    </source>
</evidence>
<reference evidence="4" key="1">
    <citation type="journal article" date="2010" name="Nature">
        <title>The Amphimedon queenslandica genome and the evolution of animal complexity.</title>
        <authorList>
            <person name="Srivastava M."/>
            <person name="Simakov O."/>
            <person name="Chapman J."/>
            <person name="Fahey B."/>
            <person name="Gauthier M.E."/>
            <person name="Mitros T."/>
            <person name="Richards G.S."/>
            <person name="Conaco C."/>
            <person name="Dacre M."/>
            <person name="Hellsten U."/>
            <person name="Larroux C."/>
            <person name="Putnam N.H."/>
            <person name="Stanke M."/>
            <person name="Adamska M."/>
            <person name="Darling A."/>
            <person name="Degnan S.M."/>
            <person name="Oakley T.H."/>
            <person name="Plachetzki D.C."/>
            <person name="Zhai Y."/>
            <person name="Adamski M."/>
            <person name="Calcino A."/>
            <person name="Cummins S.F."/>
            <person name="Goodstein D.M."/>
            <person name="Harris C."/>
            <person name="Jackson D.J."/>
            <person name="Leys S.P."/>
            <person name="Shu S."/>
            <person name="Woodcroft B.J."/>
            <person name="Vervoort M."/>
            <person name="Kosik K.S."/>
            <person name="Manning G."/>
            <person name="Degnan B.M."/>
            <person name="Rokhsar D.S."/>
        </authorList>
    </citation>
    <scope>NUCLEOTIDE SEQUENCE [LARGE SCALE GENOMIC DNA]</scope>
</reference>
<dbReference type="InterPro" id="IPR002589">
    <property type="entry name" value="Macro_dom"/>
</dbReference>
<protein>
    <recommendedName>
        <fullName evidence="2">Macro domain-containing protein</fullName>
    </recommendedName>
</protein>
<dbReference type="Proteomes" id="UP000007879">
    <property type="component" value="Unassembled WGS sequence"/>
</dbReference>
<keyword evidence="4" id="KW-1185">Reference proteome</keyword>
<evidence type="ECO:0000256" key="1">
    <source>
        <dbReference type="SAM" id="MobiDB-lite"/>
    </source>
</evidence>
<evidence type="ECO:0000313" key="3">
    <source>
        <dbReference type="EnsemblMetazoa" id="XP_003388308.2"/>
    </source>
</evidence>
<dbReference type="KEGG" id="aqu:100640713"/>
<dbReference type="SUPFAM" id="SSF52949">
    <property type="entry name" value="Macro domain-like"/>
    <property type="match status" value="1"/>
</dbReference>
<dbReference type="EnsemblMetazoa" id="XM_003388260.3">
    <property type="protein sequence ID" value="XP_003388308.2"/>
    <property type="gene ID" value="LOC100640713"/>
</dbReference>
<sequence>MADSKAEASSDVSVGFKIILRDYQRRMVQAWRDSKFGTEEKYKNLIEISEGDIFEGAPSVDAIVSPANSFGFMDGGIDMVYTVFFGWQMSERLKEVIKSEHNGELLVGNAIIIPAYSPDTDLESLKIDSSICEGKPIHYLISAPTMRVPTDVSDTMNSYLAFRAVLLAVMSHNKSCSQKGAEPIRSVMCPGLGTAVGRMPFVRCAEQMVAAYETVVSQSLVEFISPQSLMEPVIRHRHLITVGKDKALGSKPSPGEMFVPKNNRTEDSESD</sequence>
<dbReference type="Gene3D" id="3.40.220.10">
    <property type="entry name" value="Leucine Aminopeptidase, subunit E, domain 1"/>
    <property type="match status" value="1"/>
</dbReference>
<feature type="region of interest" description="Disordered" evidence="1">
    <location>
        <begin position="245"/>
        <end position="271"/>
    </location>
</feature>
<evidence type="ECO:0000259" key="2">
    <source>
        <dbReference type="PROSITE" id="PS51154"/>
    </source>
</evidence>
<dbReference type="SMART" id="SM00506">
    <property type="entry name" value="A1pp"/>
    <property type="match status" value="1"/>
</dbReference>
<dbReference type="CDD" id="cd02900">
    <property type="entry name" value="Macro_Appr_pase"/>
    <property type="match status" value="1"/>
</dbReference>
<organism evidence="3 4">
    <name type="scientific">Amphimedon queenslandica</name>
    <name type="common">Sponge</name>
    <dbReference type="NCBI Taxonomy" id="400682"/>
    <lineage>
        <taxon>Eukaryota</taxon>
        <taxon>Metazoa</taxon>
        <taxon>Porifera</taxon>
        <taxon>Demospongiae</taxon>
        <taxon>Heteroscleromorpha</taxon>
        <taxon>Haplosclerida</taxon>
        <taxon>Niphatidae</taxon>
        <taxon>Amphimedon</taxon>
    </lineage>
</organism>
<dbReference type="InterPro" id="IPR043472">
    <property type="entry name" value="Macro_dom-like"/>
</dbReference>
<reference evidence="3" key="2">
    <citation type="submission" date="2024-06" db="UniProtKB">
        <authorList>
            <consortium name="EnsemblMetazoa"/>
        </authorList>
    </citation>
    <scope>IDENTIFICATION</scope>
</reference>
<name>A0AAN0IGA8_AMPQE</name>
<dbReference type="AlphaFoldDB" id="A0AAN0IGA8"/>